<dbReference type="RefSeq" id="WP_114300106.1">
    <property type="nucleotide sequence ID" value="NZ_QPJT01000040.1"/>
</dbReference>
<evidence type="ECO:0000313" key="2">
    <source>
        <dbReference type="Proteomes" id="UP000253034"/>
    </source>
</evidence>
<dbReference type="OrthoDB" id="5507947at2"/>
<dbReference type="AlphaFoldDB" id="A0A369AN77"/>
<dbReference type="Proteomes" id="UP000253034">
    <property type="component" value="Unassembled WGS sequence"/>
</dbReference>
<evidence type="ECO:0000313" key="1">
    <source>
        <dbReference type="EMBL" id="RCX08904.1"/>
    </source>
</evidence>
<keyword evidence="2" id="KW-1185">Reference proteome</keyword>
<name>A0A369AN77_9FIRM</name>
<sequence>MTGILNNAAYIIKRINDIWGEKPGKKTLQKMVFLIEQKGINLGYDYGLHFYGPYSGALDAAATFLSTDGVIEFDYSGYSHLMSIDEKNFAVEADGLSVEQVRQIDELIERFKGQSPSELELLTTAIYAYDHLENKSKESVISGVQKIKGQKYSIDQIQRSLKNFKYFGKQFC</sequence>
<organism evidence="1 2">
    <name type="scientific">Anaerobacterium chartisolvens</name>
    <dbReference type="NCBI Taxonomy" id="1297424"/>
    <lineage>
        <taxon>Bacteria</taxon>
        <taxon>Bacillati</taxon>
        <taxon>Bacillota</taxon>
        <taxon>Clostridia</taxon>
        <taxon>Eubacteriales</taxon>
        <taxon>Oscillospiraceae</taxon>
        <taxon>Anaerobacterium</taxon>
    </lineage>
</organism>
<proteinExistence type="predicted"/>
<gene>
    <name evidence="1" type="ORF">DFR58_14015</name>
</gene>
<reference evidence="1 2" key="1">
    <citation type="submission" date="2018-07" db="EMBL/GenBank/DDBJ databases">
        <title>Genomic Encyclopedia of Type Strains, Phase IV (KMG-IV): sequencing the most valuable type-strain genomes for metagenomic binning, comparative biology and taxonomic classification.</title>
        <authorList>
            <person name="Goeker M."/>
        </authorList>
    </citation>
    <scope>NUCLEOTIDE SEQUENCE [LARGE SCALE GENOMIC DNA]</scope>
    <source>
        <strain evidence="1 2">DSM 27016</strain>
    </source>
</reference>
<accession>A0A369AN77</accession>
<protein>
    <recommendedName>
        <fullName evidence="3">Antitoxin SocA-like Panacea domain-containing protein</fullName>
    </recommendedName>
</protein>
<evidence type="ECO:0008006" key="3">
    <source>
        <dbReference type="Google" id="ProtNLM"/>
    </source>
</evidence>
<comment type="caution">
    <text evidence="1">The sequence shown here is derived from an EMBL/GenBank/DDBJ whole genome shotgun (WGS) entry which is preliminary data.</text>
</comment>
<dbReference type="EMBL" id="QPJT01000040">
    <property type="protein sequence ID" value="RCX08904.1"/>
    <property type="molecule type" value="Genomic_DNA"/>
</dbReference>